<evidence type="ECO:0000313" key="2">
    <source>
        <dbReference type="Proteomes" id="UP001499984"/>
    </source>
</evidence>
<name>A0ABP7URF6_9ACTN</name>
<dbReference type="EMBL" id="BAAAZY010000007">
    <property type="protein sequence ID" value="GAA4050783.1"/>
    <property type="molecule type" value="Genomic_DNA"/>
</dbReference>
<protein>
    <submittedName>
        <fullName evidence="1">Uncharacterized protein</fullName>
    </submittedName>
</protein>
<keyword evidence="2" id="KW-1185">Reference proteome</keyword>
<dbReference type="RefSeq" id="WP_345011137.1">
    <property type="nucleotide sequence ID" value="NZ_BAAAZY010000007.1"/>
</dbReference>
<comment type="caution">
    <text evidence="1">The sequence shown here is derived from an EMBL/GenBank/DDBJ whole genome shotgun (WGS) entry which is preliminary data.</text>
</comment>
<reference evidence="2" key="1">
    <citation type="journal article" date="2019" name="Int. J. Syst. Evol. Microbiol.">
        <title>The Global Catalogue of Microorganisms (GCM) 10K type strain sequencing project: providing services to taxonomists for standard genome sequencing and annotation.</title>
        <authorList>
            <consortium name="The Broad Institute Genomics Platform"/>
            <consortium name="The Broad Institute Genome Sequencing Center for Infectious Disease"/>
            <person name="Wu L."/>
            <person name="Ma J."/>
        </authorList>
    </citation>
    <scope>NUCLEOTIDE SEQUENCE [LARGE SCALE GENOMIC DNA]</scope>
    <source>
        <strain evidence="2">JCM 16925</strain>
    </source>
</reference>
<dbReference type="Proteomes" id="UP001499984">
    <property type="component" value="Unassembled WGS sequence"/>
</dbReference>
<gene>
    <name evidence="1" type="ORF">GCM10022233_21730</name>
</gene>
<organism evidence="1 2">
    <name type="scientific">Streptomyces shaanxiensis</name>
    <dbReference type="NCBI Taxonomy" id="653357"/>
    <lineage>
        <taxon>Bacteria</taxon>
        <taxon>Bacillati</taxon>
        <taxon>Actinomycetota</taxon>
        <taxon>Actinomycetes</taxon>
        <taxon>Kitasatosporales</taxon>
        <taxon>Streptomycetaceae</taxon>
        <taxon>Streptomyces</taxon>
    </lineage>
</organism>
<accession>A0ABP7URF6</accession>
<evidence type="ECO:0000313" key="1">
    <source>
        <dbReference type="EMBL" id="GAA4050783.1"/>
    </source>
</evidence>
<sequence length="65" mass="6710">MTLDDVASLVLASAAAARAFAPDVRAGMRRLLRAGVRLGAESLIAQHQPAVRPDAAQLDEAGGSR</sequence>
<proteinExistence type="predicted"/>